<dbReference type="AlphaFoldDB" id="A0A844G8S2"/>
<protein>
    <submittedName>
        <fullName evidence="2">IS110 family transposase</fullName>
    </submittedName>
</protein>
<dbReference type="Proteomes" id="UP000435649">
    <property type="component" value="Unassembled WGS sequence"/>
</dbReference>
<dbReference type="GO" id="GO:0006313">
    <property type="term" value="P:DNA transposition"/>
    <property type="evidence" value="ECO:0007669"/>
    <property type="project" value="InterPro"/>
</dbReference>
<organism evidence="2 3">
    <name type="scientific">Victivallis lenta</name>
    <dbReference type="NCBI Taxonomy" id="2606640"/>
    <lineage>
        <taxon>Bacteria</taxon>
        <taxon>Pseudomonadati</taxon>
        <taxon>Lentisphaerota</taxon>
        <taxon>Lentisphaeria</taxon>
        <taxon>Victivallales</taxon>
        <taxon>Victivallaceae</taxon>
        <taxon>Victivallis</taxon>
    </lineage>
</organism>
<dbReference type="EMBL" id="VUNS01000054">
    <property type="protein sequence ID" value="MST99766.1"/>
    <property type="molecule type" value="Genomic_DNA"/>
</dbReference>
<dbReference type="Pfam" id="PF02371">
    <property type="entry name" value="Transposase_20"/>
    <property type="match status" value="1"/>
</dbReference>
<dbReference type="NCBIfam" id="NF033542">
    <property type="entry name" value="transpos_IS110"/>
    <property type="match status" value="1"/>
</dbReference>
<evidence type="ECO:0000313" key="3">
    <source>
        <dbReference type="Proteomes" id="UP000435649"/>
    </source>
</evidence>
<dbReference type="PANTHER" id="PTHR33055">
    <property type="entry name" value="TRANSPOSASE FOR INSERTION SEQUENCE ELEMENT IS1111A"/>
    <property type="match status" value="1"/>
</dbReference>
<sequence length="391" mass="45104">MQRKGNTIKRDSQVVNQISVGIDMGGSLWATAVQDWGAGKMSYYGLKDKDNQSKEERAFELVSKLLQSGKRVDVFYYEAGRYGYWPARKLIALGAIVHILPINKLKVVMSGKTIKTDKLDAKFLGGLHPSDHVPSVYIPTLKEEGRRDAEREWTSIKTSIERVNSQMIALIERTPLPGFKSHQTSIEWRKAVSRWSKLPEWKECPELLLLRFPNLIAELELFEKELVSWKQIIRKFQERDEETAQTNNNEDSTSATVRKLQQFKGVGDRLSRHLPWEIGDFRRFGSGKRFAAFFGLTPCPYSSGTMRRDQGISKTGRKSLRKMAVECAWLWYRWQKDSWLVKKWADRLEQKGRIRRTAIVALARQLMVALWRYVVKGEAIEGAIINKPIEV</sequence>
<feature type="domain" description="Transposase IS116/IS110/IS902 C-terminal" evidence="1">
    <location>
        <begin position="258"/>
        <end position="336"/>
    </location>
</feature>
<keyword evidence="3" id="KW-1185">Reference proteome</keyword>
<evidence type="ECO:0000259" key="1">
    <source>
        <dbReference type="Pfam" id="PF02371"/>
    </source>
</evidence>
<evidence type="ECO:0000313" key="2">
    <source>
        <dbReference type="EMBL" id="MST99766.1"/>
    </source>
</evidence>
<dbReference type="GO" id="GO:0003677">
    <property type="term" value="F:DNA binding"/>
    <property type="evidence" value="ECO:0007669"/>
    <property type="project" value="InterPro"/>
</dbReference>
<proteinExistence type="predicted"/>
<gene>
    <name evidence="2" type="ORF">FYJ85_22305</name>
</gene>
<name>A0A844G8S2_9BACT</name>
<dbReference type="RefSeq" id="WP_154420926.1">
    <property type="nucleotide sequence ID" value="NZ_VUNS01000054.1"/>
</dbReference>
<accession>A0A844G8S2</accession>
<reference evidence="2 3" key="1">
    <citation type="submission" date="2019-08" db="EMBL/GenBank/DDBJ databases">
        <title>In-depth cultivation of the pig gut microbiome towards novel bacterial diversity and tailored functional studies.</title>
        <authorList>
            <person name="Wylensek D."/>
            <person name="Hitch T.C.A."/>
            <person name="Clavel T."/>
        </authorList>
    </citation>
    <scope>NUCLEOTIDE SEQUENCE [LARGE SCALE GENOMIC DNA]</scope>
    <source>
        <strain evidence="2 3">BBE-744-WT-12</strain>
    </source>
</reference>
<dbReference type="InterPro" id="IPR003346">
    <property type="entry name" value="Transposase_20"/>
</dbReference>
<comment type="caution">
    <text evidence="2">The sequence shown here is derived from an EMBL/GenBank/DDBJ whole genome shotgun (WGS) entry which is preliminary data.</text>
</comment>
<dbReference type="InterPro" id="IPR047650">
    <property type="entry name" value="Transpos_IS110"/>
</dbReference>
<dbReference type="GO" id="GO:0004803">
    <property type="term" value="F:transposase activity"/>
    <property type="evidence" value="ECO:0007669"/>
    <property type="project" value="InterPro"/>
</dbReference>